<keyword evidence="3 4" id="KW-0378">Hydrolase</keyword>
<accession>A0AA41YY12</accession>
<protein>
    <submittedName>
        <fullName evidence="5">Arginase family protein</fullName>
    </submittedName>
</protein>
<name>A0AA41YY12_9HYPH</name>
<evidence type="ECO:0000256" key="3">
    <source>
        <dbReference type="ARBA" id="ARBA00022801"/>
    </source>
</evidence>
<gene>
    <name evidence="5" type="ORF">M8523_21855</name>
</gene>
<comment type="similarity">
    <text evidence="1">Belongs to the arginase family. Agmatinase subfamily.</text>
</comment>
<dbReference type="PROSITE" id="PS01053">
    <property type="entry name" value="ARGINASE_1"/>
    <property type="match status" value="1"/>
</dbReference>
<dbReference type="PIRSF" id="PIRSF036979">
    <property type="entry name" value="Arginase"/>
    <property type="match status" value="1"/>
</dbReference>
<dbReference type="GO" id="GO:0046872">
    <property type="term" value="F:metal ion binding"/>
    <property type="evidence" value="ECO:0007669"/>
    <property type="project" value="UniProtKB-KW"/>
</dbReference>
<dbReference type="AlphaFoldDB" id="A0AA41YY12"/>
<reference evidence="5" key="1">
    <citation type="submission" date="2022-05" db="EMBL/GenBank/DDBJ databases">
        <authorList>
            <person name="Pankratov T."/>
        </authorList>
    </citation>
    <scope>NUCLEOTIDE SEQUENCE</scope>
    <source>
        <strain evidence="5">BP6-180914</strain>
    </source>
</reference>
<comment type="caution">
    <text evidence="5">The sequence shown here is derived from an EMBL/GenBank/DDBJ whole genome shotgun (WGS) entry which is preliminary data.</text>
</comment>
<evidence type="ECO:0000256" key="4">
    <source>
        <dbReference type="RuleBase" id="RU003684"/>
    </source>
</evidence>
<dbReference type="InterPro" id="IPR020855">
    <property type="entry name" value="Ureohydrolase_Mn_BS"/>
</dbReference>
<organism evidence="5 6">
    <name type="scientific">Lichenifustis flavocetrariae</name>
    <dbReference type="NCBI Taxonomy" id="2949735"/>
    <lineage>
        <taxon>Bacteria</taxon>
        <taxon>Pseudomonadati</taxon>
        <taxon>Pseudomonadota</taxon>
        <taxon>Alphaproteobacteria</taxon>
        <taxon>Hyphomicrobiales</taxon>
        <taxon>Lichenihabitantaceae</taxon>
        <taxon>Lichenifustis</taxon>
    </lineage>
</organism>
<dbReference type="Pfam" id="PF00491">
    <property type="entry name" value="Arginase"/>
    <property type="match status" value="1"/>
</dbReference>
<keyword evidence="6" id="KW-1185">Reference proteome</keyword>
<evidence type="ECO:0000313" key="5">
    <source>
        <dbReference type="EMBL" id="MCW6510664.1"/>
    </source>
</evidence>
<dbReference type="GO" id="GO:0033389">
    <property type="term" value="P:putrescine biosynthetic process from arginine, via agmatine"/>
    <property type="evidence" value="ECO:0007669"/>
    <property type="project" value="TreeGrafter"/>
</dbReference>
<evidence type="ECO:0000256" key="1">
    <source>
        <dbReference type="ARBA" id="ARBA00009227"/>
    </source>
</evidence>
<proteinExistence type="inferred from homology"/>
<dbReference type="PANTHER" id="PTHR11358:SF26">
    <property type="entry name" value="GUANIDINO ACID HYDROLASE, MITOCHONDRIAL"/>
    <property type="match status" value="1"/>
</dbReference>
<dbReference type="Proteomes" id="UP001165667">
    <property type="component" value="Unassembled WGS sequence"/>
</dbReference>
<dbReference type="InterPro" id="IPR006035">
    <property type="entry name" value="Ureohydrolase"/>
</dbReference>
<keyword evidence="2" id="KW-0479">Metal-binding</keyword>
<sequence length="309" mass="32633">MAEAKTFIGLPRGTLDRLSDQRIVVLGASEASPYALGTASHSAQAPQVLREASAEFAASLGQFDFDLDETLFPNRDEWRGMVDCGDVPTSAFESKANRERIETAVRQVLSAGAIPVMLGGDDSVPIPMLQAYEGHGPLTILQIDAHVDWGDVILGNPLGYGSTMRRAAELPWVTGMVQVGIRGLGSGGSWQHDDARAWGSKLVTSYALHARGFEEALASVPDGGRCFISIDVDGLDPAVLPAVAMPTPGGLTYEDVVGLMRAAARKASIVGLALVEYVPDRDDRHRLSALTAARIAAVAMGLIAAAQEA</sequence>
<dbReference type="PANTHER" id="PTHR11358">
    <property type="entry name" value="ARGINASE/AGMATINASE"/>
    <property type="match status" value="1"/>
</dbReference>
<dbReference type="PROSITE" id="PS51409">
    <property type="entry name" value="ARGINASE_2"/>
    <property type="match status" value="1"/>
</dbReference>
<dbReference type="SUPFAM" id="SSF52768">
    <property type="entry name" value="Arginase/deacetylase"/>
    <property type="match status" value="1"/>
</dbReference>
<evidence type="ECO:0000313" key="6">
    <source>
        <dbReference type="Proteomes" id="UP001165667"/>
    </source>
</evidence>
<dbReference type="Gene3D" id="3.40.800.10">
    <property type="entry name" value="Ureohydrolase domain"/>
    <property type="match status" value="1"/>
</dbReference>
<dbReference type="EMBL" id="JAMOIM010000017">
    <property type="protein sequence ID" value="MCW6510664.1"/>
    <property type="molecule type" value="Genomic_DNA"/>
</dbReference>
<dbReference type="GO" id="GO:0008783">
    <property type="term" value="F:agmatinase activity"/>
    <property type="evidence" value="ECO:0007669"/>
    <property type="project" value="TreeGrafter"/>
</dbReference>
<dbReference type="InterPro" id="IPR023696">
    <property type="entry name" value="Ureohydrolase_dom_sf"/>
</dbReference>
<dbReference type="RefSeq" id="WP_282587041.1">
    <property type="nucleotide sequence ID" value="NZ_JAMOIM010000017.1"/>
</dbReference>
<evidence type="ECO:0000256" key="2">
    <source>
        <dbReference type="ARBA" id="ARBA00022723"/>
    </source>
</evidence>